<keyword evidence="4" id="KW-1185">Reference proteome</keyword>
<feature type="region of interest" description="Disordered" evidence="2">
    <location>
        <begin position="497"/>
        <end position="539"/>
    </location>
</feature>
<comment type="caution">
    <text evidence="3">The sequence shown here is derived from an EMBL/GenBank/DDBJ whole genome shotgun (WGS) entry which is preliminary data.</text>
</comment>
<evidence type="ECO:0000256" key="1">
    <source>
        <dbReference type="SAM" id="Coils"/>
    </source>
</evidence>
<name>A0ABQ9P3D4_9PEZI</name>
<evidence type="ECO:0000256" key="2">
    <source>
        <dbReference type="SAM" id="MobiDB-lite"/>
    </source>
</evidence>
<feature type="region of interest" description="Disordered" evidence="2">
    <location>
        <begin position="23"/>
        <end position="72"/>
    </location>
</feature>
<proteinExistence type="predicted"/>
<feature type="region of interest" description="Disordered" evidence="2">
    <location>
        <begin position="327"/>
        <end position="346"/>
    </location>
</feature>
<dbReference type="EMBL" id="JAPDRL010000013">
    <property type="protein sequence ID" value="KAJ9667358.1"/>
    <property type="molecule type" value="Genomic_DNA"/>
</dbReference>
<evidence type="ECO:0000313" key="4">
    <source>
        <dbReference type="Proteomes" id="UP001172684"/>
    </source>
</evidence>
<protein>
    <submittedName>
        <fullName evidence="3">Uncharacterized protein</fullName>
    </submittedName>
</protein>
<reference evidence="3" key="1">
    <citation type="submission" date="2022-10" db="EMBL/GenBank/DDBJ databases">
        <title>Culturing micro-colonial fungi from biological soil crusts in the Mojave desert and describing Neophaeococcomyces mojavensis, and introducing the new genera and species Taxawa tesnikishii.</title>
        <authorList>
            <person name="Kurbessoian T."/>
            <person name="Stajich J.E."/>
        </authorList>
    </citation>
    <scope>NUCLEOTIDE SEQUENCE</scope>
    <source>
        <strain evidence="3">TK_1</strain>
    </source>
</reference>
<dbReference type="Proteomes" id="UP001172684">
    <property type="component" value="Unassembled WGS sequence"/>
</dbReference>
<feature type="compositionally biased region" description="Acidic residues" evidence="2">
    <location>
        <begin position="506"/>
        <end position="517"/>
    </location>
</feature>
<gene>
    <name evidence="3" type="ORF">H2201_002559</name>
</gene>
<feature type="region of interest" description="Disordered" evidence="2">
    <location>
        <begin position="107"/>
        <end position="127"/>
    </location>
</feature>
<organism evidence="3 4">
    <name type="scientific">Coniosporium apollinis</name>
    <dbReference type="NCBI Taxonomy" id="61459"/>
    <lineage>
        <taxon>Eukaryota</taxon>
        <taxon>Fungi</taxon>
        <taxon>Dikarya</taxon>
        <taxon>Ascomycota</taxon>
        <taxon>Pezizomycotina</taxon>
        <taxon>Dothideomycetes</taxon>
        <taxon>Dothideomycetes incertae sedis</taxon>
        <taxon>Coniosporium</taxon>
    </lineage>
</organism>
<feature type="coiled-coil region" evidence="1">
    <location>
        <begin position="227"/>
        <end position="272"/>
    </location>
</feature>
<feature type="compositionally biased region" description="Polar residues" evidence="2">
    <location>
        <begin position="110"/>
        <end position="119"/>
    </location>
</feature>
<accession>A0ABQ9P3D4</accession>
<keyword evidence="1" id="KW-0175">Coiled coil</keyword>
<feature type="compositionally biased region" description="Basic residues" evidence="2">
    <location>
        <begin position="24"/>
        <end position="33"/>
    </location>
</feature>
<sequence>MQKMKNFFNDKIKERLVSIWGGNRHARTKKRRQVNAPVLEGSLIAGPQASERQEPDCSSNESSYEDQDIEQSAQAQMAIAFYSVAETQPEELETASFPADAVHVEELPHTSETPISNEPSAEDEPGRLVDLEDTATTGDSENKDAFPRSVDCIFETEEESDYTSGPAKMVVAYDGSQECPAIMLDMELSAKLQIAIRGEREMQRTEFLILSDREMLAEREQMLFRRLLAAEQDLEILSKREDHAEVQVAASIQKLKTEIYDLKHQHGNVQEELKSLDEVLQGAYANQRMLQAEANAILDDVFVNCNLLEPQEMQTSMDPELPPVQFSTQQPDGSVPSSIPSVPSRRSDELKYFEARFGPNNDIGGQEDESPQARARRTLIRKRIDFTNAQEKFDRYQDHHGTDPNARQRAAVAGVQITSQTELDLFNLRRGQELTRKLIEAEEAVRAASTEAKLAGVNNDQTSHSGKQMDEDGESLETELMASTDMASVERWLEKVAPDANPDIAPDGDADDWDFEVDDRPWDSVSTMAQCSERRKIDR</sequence>
<evidence type="ECO:0000313" key="3">
    <source>
        <dbReference type="EMBL" id="KAJ9667358.1"/>
    </source>
</evidence>
<feature type="compositionally biased region" description="Low complexity" evidence="2">
    <location>
        <begin position="334"/>
        <end position="344"/>
    </location>
</feature>